<dbReference type="AlphaFoldDB" id="A0A7K4HQQ6"/>
<dbReference type="EMBL" id="JABXWR010000001">
    <property type="protein sequence ID" value="NVO67230.1"/>
    <property type="molecule type" value="Genomic_DNA"/>
</dbReference>
<dbReference type="Pfam" id="PF12392">
    <property type="entry name" value="DUF3656"/>
    <property type="match status" value="1"/>
</dbReference>
<name>A0A7K4HQQ6_9EURY</name>
<evidence type="ECO:0000313" key="2">
    <source>
        <dbReference type="EMBL" id="NVO67230.1"/>
    </source>
</evidence>
<sequence>MEALVAAVAAGADAVYLGGTRFSARRYAANFDDAALKEAVDYAHARGVAVHVTLNTLVHDTELPAVAAYLLFLYEIGVDAVLVQDAGVLALARRIVPDLPVHASTQMTVTSAEGVRWAAAQGIGRVVLARALGLEEIEGMRPVVKETGVELEVFLHGALCYAYSGQCLLSSLIGGRSGNRGACAQPCRKPYTLLRGAPDRYGRPTDLRPVRGAGPYPLSTKDLCLYPILDRVVRAPVASLKIEGRMKSPTYVATVTGIYRRAMDAISEGRFVPSAQDTLDLALAFTRGFTTGYLSGVRHRDLIGPERPDNRGVAVGKVTAFSHSLMEATVALDGPLVPGNGDGLAVTSPEGSFGLVVRGTPRVRDGLIRLRTPETAAVGAVVSITRSASLEERAAETIRLGRQAVRIDAEMRWEEDGTPVIEAVCTLPRRAAVRVQVRAPTPMGPARTRPLAAADIADHLRKSGGTQFFIGDLALHYPGGLFAPPSYLNALRRSLFEAAEEALRAAARPSPDALDAARRRYEEALPEIAAEGGRPLPVTPTLSVYTDTVEGIGTAGAAGADRIYFEPVECTGEILSHAAKTAGRIPLVWVWPGIARRSFLDAALPLLDTPGIAGVMVSGHGCAGAVRERSPSMPLFGGAGLNVWNHLAALSHTGFTALTLSPEVSGADIRGLVARLPPGSPAMEVVVQGTTEAMVTEDCPPATALGCPAGCSGDAWALRDGRGRIFPVRTDRECRAHIGNAVETCLIDHLPAIFAAGVGGVAVDARGRGAAYAGEITAIYREALSGIGRAGEGALLSRLKEEAKKRSLGGITASSYLRGTE</sequence>
<dbReference type="RefSeq" id="WP_176788843.1">
    <property type="nucleotide sequence ID" value="NZ_JABXWR010000001.1"/>
</dbReference>
<evidence type="ECO:0000313" key="3">
    <source>
        <dbReference type="Proteomes" id="UP000570823"/>
    </source>
</evidence>
<accession>A0A7K4HQQ6</accession>
<dbReference type="OrthoDB" id="51464at2157"/>
<keyword evidence="3" id="KW-1185">Reference proteome</keyword>
<evidence type="ECO:0000259" key="1">
    <source>
        <dbReference type="Pfam" id="PF12392"/>
    </source>
</evidence>
<dbReference type="InterPro" id="IPR020988">
    <property type="entry name" value="Pept_U32_collagenase"/>
</dbReference>
<proteinExistence type="predicted"/>
<feature type="domain" description="Peptidase U32 collagenase" evidence="1">
    <location>
        <begin position="384"/>
        <end position="503"/>
    </location>
</feature>
<dbReference type="Pfam" id="PF01136">
    <property type="entry name" value="Peptidase_U32"/>
    <property type="match status" value="2"/>
</dbReference>
<gene>
    <name evidence="2" type="ORF">HWN36_07900</name>
</gene>
<organism evidence="2 3">
    <name type="scientific">Methanofollis tationis</name>
    <dbReference type="NCBI Taxonomy" id="81417"/>
    <lineage>
        <taxon>Archaea</taxon>
        <taxon>Methanobacteriati</taxon>
        <taxon>Methanobacteriota</taxon>
        <taxon>Stenosarchaea group</taxon>
        <taxon>Methanomicrobia</taxon>
        <taxon>Methanomicrobiales</taxon>
        <taxon>Methanomicrobiaceae</taxon>
        <taxon>Methanofollis</taxon>
    </lineage>
</organism>
<dbReference type="PANTHER" id="PTHR30217:SF10">
    <property type="entry name" value="23S RRNA 5-HYDROXYCYTIDINE C2501 SYNTHASE"/>
    <property type="match status" value="1"/>
</dbReference>
<dbReference type="PANTHER" id="PTHR30217">
    <property type="entry name" value="PEPTIDASE U32 FAMILY"/>
    <property type="match status" value="1"/>
</dbReference>
<dbReference type="InterPro" id="IPR051454">
    <property type="entry name" value="RNA/ubiquinone_mod_enzymes"/>
</dbReference>
<dbReference type="InterPro" id="IPR001539">
    <property type="entry name" value="Peptidase_U32"/>
</dbReference>
<dbReference type="Proteomes" id="UP000570823">
    <property type="component" value="Unassembled WGS sequence"/>
</dbReference>
<comment type="caution">
    <text evidence="2">The sequence shown here is derived from an EMBL/GenBank/DDBJ whole genome shotgun (WGS) entry which is preliminary data.</text>
</comment>
<dbReference type="PROSITE" id="PS01276">
    <property type="entry name" value="PEPTIDASE_U32"/>
    <property type="match status" value="1"/>
</dbReference>
<reference evidence="2 3" key="1">
    <citation type="submission" date="2020-06" db="EMBL/GenBank/DDBJ databases">
        <title>Methanofollis fontis sp. nov., a methanogen isolated from marine sediments near a cold seep at Four-Way Closure Ridge offshore southwestern Taiwan.</title>
        <authorList>
            <person name="Chen S.-C."/>
            <person name="Teng N.-H."/>
            <person name="Lin Y.-S."/>
            <person name="Lai M.-C."/>
            <person name="Chen H.-H."/>
            <person name="Wang C.-C."/>
        </authorList>
    </citation>
    <scope>NUCLEOTIDE SEQUENCE [LARGE SCALE GENOMIC DNA]</scope>
    <source>
        <strain evidence="2 3">DSM 2702</strain>
    </source>
</reference>
<protein>
    <submittedName>
        <fullName evidence="2">U32 family peptidase</fullName>
    </submittedName>
</protein>